<dbReference type="GO" id="GO:0003676">
    <property type="term" value="F:nucleic acid binding"/>
    <property type="evidence" value="ECO:0007669"/>
    <property type="project" value="InterPro"/>
</dbReference>
<evidence type="ECO:0000313" key="2">
    <source>
        <dbReference type="Proteomes" id="UP000198704"/>
    </source>
</evidence>
<protein>
    <recommendedName>
        <fullName evidence="3">DUF91 domain-containing protein</fullName>
    </recommendedName>
</protein>
<organism evidence="1 2">
    <name type="scientific">Methylobacterium phyllostachyos</name>
    <dbReference type="NCBI Taxonomy" id="582672"/>
    <lineage>
        <taxon>Bacteria</taxon>
        <taxon>Pseudomonadati</taxon>
        <taxon>Pseudomonadota</taxon>
        <taxon>Alphaproteobacteria</taxon>
        <taxon>Hyphomicrobiales</taxon>
        <taxon>Methylobacteriaceae</taxon>
        <taxon>Methylobacterium</taxon>
    </lineage>
</organism>
<dbReference type="Proteomes" id="UP000198704">
    <property type="component" value="Unassembled WGS sequence"/>
</dbReference>
<proteinExistence type="predicted"/>
<evidence type="ECO:0008006" key="3">
    <source>
        <dbReference type="Google" id="ProtNLM"/>
    </source>
</evidence>
<accession>A0A1H0BEQ6</accession>
<gene>
    <name evidence="1" type="ORF">SAMN05216360_108143</name>
</gene>
<dbReference type="InterPro" id="IPR011856">
    <property type="entry name" value="tRNA_endonuc-like_dom_sf"/>
</dbReference>
<dbReference type="Gene3D" id="3.40.1350.10">
    <property type="match status" value="1"/>
</dbReference>
<dbReference type="EMBL" id="FNHS01000008">
    <property type="protein sequence ID" value="SDN43913.1"/>
    <property type="molecule type" value="Genomic_DNA"/>
</dbReference>
<dbReference type="STRING" id="582672.SAMN05216360_108143"/>
<reference evidence="2" key="1">
    <citation type="submission" date="2016-10" db="EMBL/GenBank/DDBJ databases">
        <authorList>
            <person name="Varghese N."/>
            <person name="Submissions S."/>
        </authorList>
    </citation>
    <scope>NUCLEOTIDE SEQUENCE [LARGE SCALE GENOMIC DNA]</scope>
    <source>
        <strain evidence="2">BL47</strain>
    </source>
</reference>
<keyword evidence="2" id="KW-1185">Reference proteome</keyword>
<sequence length="362" mass="41116">MQPAEFSKELDFQRLLSRFPELLVGGQIDPDQPRRFVLVKQEQAIGHEDNEARWSIDHLFLDQNGIPTLVEVKRQSDTRLRREVIGQILDYAANCQVSWTWESIRSAFESTCADNEAQHDVVLAEFLDKDVTVDQFWSNVKTNLQAGKIRMLIVADHIPTEVRRIVEFLNRQMDPAEFLAVELRQYTAGNLRTLVPMVFGQTQEATKKQVSSSGPRWTEGRFIEALASKCSSAEVDVACALIAWMKTSGFPLIYGVGREFGSVYPLMKVQNVTINPVYLSTDGKIWFQLKSLSNKPIFDDLDMRRELLHRFAAVNNSNLTQQMLNGYGSLPYGVVARDPDGTKKLTDAFEWIAEKVRSVPQA</sequence>
<evidence type="ECO:0000313" key="1">
    <source>
        <dbReference type="EMBL" id="SDN43913.1"/>
    </source>
</evidence>
<dbReference type="AlphaFoldDB" id="A0A1H0BEQ6"/>
<name>A0A1H0BEQ6_9HYPH</name>